<evidence type="ECO:0000313" key="8">
    <source>
        <dbReference type="Proteomes" id="UP000075755"/>
    </source>
</evidence>
<keyword evidence="4" id="KW-0238">DNA-binding</keyword>
<dbReference type="SUPFAM" id="SSF46785">
    <property type="entry name" value="Winged helix' DNA-binding domain"/>
    <property type="match status" value="1"/>
</dbReference>
<evidence type="ECO:0000256" key="1">
    <source>
        <dbReference type="ARBA" id="ARBA00009437"/>
    </source>
</evidence>
<dbReference type="PANTHER" id="PTHR30118">
    <property type="entry name" value="HTH-TYPE TRANSCRIPTIONAL REGULATOR LEUO-RELATED"/>
    <property type="match status" value="1"/>
</dbReference>
<dbReference type="KEGG" id="aak:AA2016_4474"/>
<dbReference type="Proteomes" id="UP000075755">
    <property type="component" value="Chromosome"/>
</dbReference>
<name>A0AAC8YTK3_AMIAI</name>
<dbReference type="InterPro" id="IPR036390">
    <property type="entry name" value="WH_DNA-bd_sf"/>
</dbReference>
<organism evidence="7 8">
    <name type="scientific">Aminobacter aminovorans</name>
    <name type="common">Chelatobacter heintzii</name>
    <dbReference type="NCBI Taxonomy" id="83263"/>
    <lineage>
        <taxon>Bacteria</taxon>
        <taxon>Pseudomonadati</taxon>
        <taxon>Pseudomonadota</taxon>
        <taxon>Alphaproteobacteria</taxon>
        <taxon>Hyphomicrobiales</taxon>
        <taxon>Phyllobacteriaceae</taxon>
        <taxon>Aminobacter</taxon>
    </lineage>
</organism>
<sequence>MPPSPHAFSLNQIDLNLLRTFDALMQERSVTKAAELLGRTQSATSHSLSRLRHIFKDELFSRDSGVMEPTPRAKELAAVLTRALADIRQVVERHLNFEPASTFRNFRIGLSDSSAVTILPSLIQNFSAQAPNATLNVLHTREAEVLDLLKSKQIECAVLGNFSLKSDQITVVQLSTHKMVCAGWKGNGLLDDFTQERYLSSPHLQISADGKADGVADIVLRGLGLKRKVVATIPHYLVAPWIIKDTPLITVFGDNFIFAVSEETETKIVPAPFPLPDVRVSMIYERGLEADAGHAWLRSLIIATTEVQRALKEAAYGRLNISGGRQSQQ</sequence>
<keyword evidence="2" id="KW-0536">Nodulation</keyword>
<dbReference type="InterPro" id="IPR005119">
    <property type="entry name" value="LysR_subst-bd"/>
</dbReference>
<dbReference type="InterPro" id="IPR037402">
    <property type="entry name" value="YidZ_PBP2"/>
</dbReference>
<gene>
    <name evidence="7" type="ORF">AA2016_4474</name>
</gene>
<evidence type="ECO:0000256" key="4">
    <source>
        <dbReference type="ARBA" id="ARBA00023125"/>
    </source>
</evidence>
<protein>
    <recommendedName>
        <fullName evidence="6">HTH lysR-type domain-containing protein</fullName>
    </recommendedName>
</protein>
<evidence type="ECO:0000256" key="2">
    <source>
        <dbReference type="ARBA" id="ARBA00022458"/>
    </source>
</evidence>
<dbReference type="InterPro" id="IPR050389">
    <property type="entry name" value="LysR-type_TF"/>
</dbReference>
<dbReference type="SUPFAM" id="SSF53850">
    <property type="entry name" value="Periplasmic binding protein-like II"/>
    <property type="match status" value="1"/>
</dbReference>
<dbReference type="EMBL" id="CP015005">
    <property type="protein sequence ID" value="AMS43386.1"/>
    <property type="molecule type" value="Genomic_DNA"/>
</dbReference>
<reference evidence="7 8" key="1">
    <citation type="submission" date="2016-03" db="EMBL/GenBank/DDBJ databases">
        <title>Complete genome of Aminobacter aminovorans KCTC 2477.</title>
        <authorList>
            <person name="Kim K.M."/>
        </authorList>
    </citation>
    <scope>NUCLEOTIDE SEQUENCE [LARGE SCALE GENOMIC DNA]</scope>
    <source>
        <strain evidence="7 8">KCTC 2477</strain>
    </source>
</reference>
<feature type="domain" description="HTH lysR-type" evidence="6">
    <location>
        <begin position="13"/>
        <end position="70"/>
    </location>
</feature>
<dbReference type="AlphaFoldDB" id="A0AAC8YTK3"/>
<dbReference type="Pfam" id="PF03466">
    <property type="entry name" value="LysR_substrate"/>
    <property type="match status" value="1"/>
</dbReference>
<accession>A0AAC8YTK3</accession>
<proteinExistence type="inferred from homology"/>
<dbReference type="Pfam" id="PF00126">
    <property type="entry name" value="HTH_1"/>
    <property type="match status" value="1"/>
</dbReference>
<dbReference type="PROSITE" id="PS50931">
    <property type="entry name" value="HTH_LYSR"/>
    <property type="match status" value="1"/>
</dbReference>
<dbReference type="InterPro" id="IPR000847">
    <property type="entry name" value="LysR_HTH_N"/>
</dbReference>
<keyword evidence="5" id="KW-0804">Transcription</keyword>
<dbReference type="GO" id="GO:0003700">
    <property type="term" value="F:DNA-binding transcription factor activity"/>
    <property type="evidence" value="ECO:0007669"/>
    <property type="project" value="InterPro"/>
</dbReference>
<dbReference type="PANTHER" id="PTHR30118:SF15">
    <property type="entry name" value="TRANSCRIPTIONAL REGULATORY PROTEIN"/>
    <property type="match status" value="1"/>
</dbReference>
<evidence type="ECO:0000313" key="7">
    <source>
        <dbReference type="EMBL" id="AMS43386.1"/>
    </source>
</evidence>
<evidence type="ECO:0000256" key="5">
    <source>
        <dbReference type="ARBA" id="ARBA00023163"/>
    </source>
</evidence>
<dbReference type="CDD" id="cd08417">
    <property type="entry name" value="PBP2_Nitroaromatics_like"/>
    <property type="match status" value="1"/>
</dbReference>
<dbReference type="GO" id="GO:0003677">
    <property type="term" value="F:DNA binding"/>
    <property type="evidence" value="ECO:0007669"/>
    <property type="project" value="UniProtKB-KW"/>
</dbReference>
<evidence type="ECO:0000256" key="3">
    <source>
        <dbReference type="ARBA" id="ARBA00023015"/>
    </source>
</evidence>
<dbReference type="Gene3D" id="1.10.10.10">
    <property type="entry name" value="Winged helix-like DNA-binding domain superfamily/Winged helix DNA-binding domain"/>
    <property type="match status" value="1"/>
</dbReference>
<dbReference type="Gene3D" id="3.40.190.10">
    <property type="entry name" value="Periplasmic binding protein-like II"/>
    <property type="match status" value="2"/>
</dbReference>
<keyword evidence="3" id="KW-0805">Transcription regulation</keyword>
<evidence type="ECO:0000259" key="6">
    <source>
        <dbReference type="PROSITE" id="PS50931"/>
    </source>
</evidence>
<comment type="similarity">
    <text evidence="1">Belongs to the LysR transcriptional regulatory family.</text>
</comment>
<dbReference type="InterPro" id="IPR036388">
    <property type="entry name" value="WH-like_DNA-bd_sf"/>
</dbReference>